<accession>A0A6J5S565</accession>
<dbReference type="Pfam" id="PF24175">
    <property type="entry name" value="SU10_adaptor"/>
    <property type="match status" value="1"/>
</dbReference>
<proteinExistence type="predicted"/>
<reference evidence="1" key="1">
    <citation type="submission" date="2020-05" db="EMBL/GenBank/DDBJ databases">
        <authorList>
            <person name="Chiriac C."/>
            <person name="Salcher M."/>
            <person name="Ghai R."/>
            <person name="Kavagutti S V."/>
        </authorList>
    </citation>
    <scope>NUCLEOTIDE SEQUENCE</scope>
</reference>
<sequence>MLVTNVVGIVQAALYTLNVSPPTSLITSTPQVLQLKHILYDQSRQLRSTRVWPQQKRTYTFDLVSGQSSYQLPGNYYAALTDTAWDDDRRLRLIGPMSDAAFTDRTKGGRGITSTPSYRIFGPDTNSNSSGGQFHIHPTPTSSGETLSFEYISSDILIPPYWIPSEASITVGTYRNVNSNIYKCTAITTGTTSTTAPTHTSGTAVDGGVTWSCDSPINSYEIIISDFDRSVFDDDLMISGVRWRYLQANKMNYMAYYEGYTALLNSAQARWTGSTIGSMTSKPAPQRYASTPGSWTF</sequence>
<protein>
    <submittedName>
        <fullName evidence="1">Uncharacterized protein</fullName>
    </submittedName>
</protein>
<name>A0A6J5S565_9CAUD</name>
<organism evidence="1">
    <name type="scientific">uncultured Caudovirales phage</name>
    <dbReference type="NCBI Taxonomy" id="2100421"/>
    <lineage>
        <taxon>Viruses</taxon>
        <taxon>Duplodnaviria</taxon>
        <taxon>Heunggongvirae</taxon>
        <taxon>Uroviricota</taxon>
        <taxon>Caudoviricetes</taxon>
        <taxon>Peduoviridae</taxon>
        <taxon>Maltschvirus</taxon>
        <taxon>Maltschvirus maltsch</taxon>
    </lineage>
</organism>
<dbReference type="EMBL" id="LR797316">
    <property type="protein sequence ID" value="CAB4203030.1"/>
    <property type="molecule type" value="Genomic_DNA"/>
</dbReference>
<evidence type="ECO:0000313" key="1">
    <source>
        <dbReference type="EMBL" id="CAB4203030.1"/>
    </source>
</evidence>
<gene>
    <name evidence="1" type="ORF">UFOVP1365_22</name>
</gene>
<dbReference type="InterPro" id="IPR056209">
    <property type="entry name" value="SU10_adaptor"/>
</dbReference>